<dbReference type="InterPro" id="IPR050331">
    <property type="entry name" value="Zinc_finger"/>
</dbReference>
<proteinExistence type="predicted"/>
<evidence type="ECO:0000256" key="3">
    <source>
        <dbReference type="ARBA" id="ARBA00022737"/>
    </source>
</evidence>
<gene>
    <name evidence="10" type="ORF">IPOD504_LOCUS8188</name>
</gene>
<feature type="non-terminal residue" evidence="10">
    <location>
        <position position="1"/>
    </location>
</feature>
<organism evidence="10 11">
    <name type="scientific">Iphiclides podalirius</name>
    <name type="common">scarce swallowtail</name>
    <dbReference type="NCBI Taxonomy" id="110791"/>
    <lineage>
        <taxon>Eukaryota</taxon>
        <taxon>Metazoa</taxon>
        <taxon>Ecdysozoa</taxon>
        <taxon>Arthropoda</taxon>
        <taxon>Hexapoda</taxon>
        <taxon>Insecta</taxon>
        <taxon>Pterygota</taxon>
        <taxon>Neoptera</taxon>
        <taxon>Endopterygota</taxon>
        <taxon>Lepidoptera</taxon>
        <taxon>Glossata</taxon>
        <taxon>Ditrysia</taxon>
        <taxon>Papilionoidea</taxon>
        <taxon>Papilionidae</taxon>
        <taxon>Papilioninae</taxon>
        <taxon>Iphiclides</taxon>
    </lineage>
</organism>
<dbReference type="Pfam" id="PF00096">
    <property type="entry name" value="zf-C2H2"/>
    <property type="match status" value="4"/>
</dbReference>
<evidence type="ECO:0000256" key="1">
    <source>
        <dbReference type="ARBA" id="ARBA00004123"/>
    </source>
</evidence>
<evidence type="ECO:0000256" key="6">
    <source>
        <dbReference type="ARBA" id="ARBA00023125"/>
    </source>
</evidence>
<keyword evidence="5" id="KW-0862">Zinc</keyword>
<dbReference type="PROSITE" id="PS00028">
    <property type="entry name" value="ZINC_FINGER_C2H2_1"/>
    <property type="match status" value="9"/>
</dbReference>
<evidence type="ECO:0000256" key="4">
    <source>
        <dbReference type="ARBA" id="ARBA00022771"/>
    </source>
</evidence>
<evidence type="ECO:0000313" key="10">
    <source>
        <dbReference type="EMBL" id="CAH2052357.1"/>
    </source>
</evidence>
<feature type="domain" description="C2H2-type" evidence="9">
    <location>
        <begin position="280"/>
        <end position="308"/>
    </location>
</feature>
<feature type="domain" description="C2H2-type" evidence="9">
    <location>
        <begin position="155"/>
        <end position="183"/>
    </location>
</feature>
<dbReference type="SMART" id="SM00355">
    <property type="entry name" value="ZnF_C2H2"/>
    <property type="match status" value="12"/>
</dbReference>
<feature type="domain" description="C2H2-type" evidence="9">
    <location>
        <begin position="97"/>
        <end position="124"/>
    </location>
</feature>
<dbReference type="PANTHER" id="PTHR16515:SF49">
    <property type="entry name" value="GASTRULA ZINC FINGER PROTEIN XLCGF49.1-LIKE-RELATED"/>
    <property type="match status" value="1"/>
</dbReference>
<evidence type="ECO:0000256" key="2">
    <source>
        <dbReference type="ARBA" id="ARBA00022723"/>
    </source>
</evidence>
<evidence type="ECO:0000259" key="9">
    <source>
        <dbReference type="PROSITE" id="PS50157"/>
    </source>
</evidence>
<dbReference type="PANTHER" id="PTHR16515">
    <property type="entry name" value="PR DOMAIN ZINC FINGER PROTEIN"/>
    <property type="match status" value="1"/>
</dbReference>
<feature type="domain" description="C2H2-type" evidence="9">
    <location>
        <begin position="699"/>
        <end position="727"/>
    </location>
</feature>
<sequence>MQPTKIYYNLPIENIAPLLQGDDSVPQLSMYWLRHRFVDAEASDLEYNKSKPQDCFDDLQNTLPSHGGLLGNDDVLAQFLSADGPLEEPDLNGPTTLHCEICSKKFDNAKKYYGHLRVHSKENLWICDKCPDQKFSTKQQLMKHGLTHKPLAWVWKCPQCTMAFEALWRLQQHLFAKHLDYRPHKCDQCEKAFYKSSDLKKHKYIHNDVRKYPCPTCAMQFRDKSNLKRHILTHTNEKPFCCAGCGNRFKQLASMKRHRQNCALNNKYQNEIVDKTVRKNHCRVCGMTFQFKSALLEHCVRQHTNPTKDASKEEKVNPISADTNRTVDNIVDDILSAEDDYMTIRGQRDMQFSSEQASDDYLMQMQVEFLKEMNQLHSLDDELLYHDIDLDGIQSGQVFGATSSGYQDDRAAEILFDFADGGRSIDQEIMNALCQAKGDGLPDELLGADIGFGCSEPPVSVNECDTIFESDVDLEASANLAANLNQLIGENSVQYISTEDDDTFIISLNSEIDAEQLTDMLNIGAEGEAPELTVNGDAGAVKMEPPNDCVQPIVVKISELKQGADAAKSVKARGKKKVIYVCRTCNKVFKKKDNYRSHMATHEPSLRKHACAVCGARFGYRSTLNKHRARAHEPRVLPEHKCRLCDASYSAAWMLKNHIKRDHEKLTPYECDNKNCGRKFYKKTDLDVHKRYHTGERPYVCSICNSSFPHVSHLKRHERAVHCTDKANKNR</sequence>
<keyword evidence="2" id="KW-0479">Metal-binding</keyword>
<dbReference type="SUPFAM" id="SSF57667">
    <property type="entry name" value="beta-beta-alpha zinc fingers"/>
    <property type="match status" value="6"/>
</dbReference>
<feature type="domain" description="C2H2-type" evidence="9">
    <location>
        <begin position="184"/>
        <end position="211"/>
    </location>
</feature>
<feature type="domain" description="C2H2-type" evidence="9">
    <location>
        <begin position="640"/>
        <end position="668"/>
    </location>
</feature>
<feature type="domain" description="C2H2-type" evidence="9">
    <location>
        <begin position="609"/>
        <end position="632"/>
    </location>
</feature>
<keyword evidence="7" id="KW-0539">Nucleus</keyword>
<keyword evidence="3" id="KW-0677">Repeat</keyword>
<dbReference type="PROSITE" id="PS50157">
    <property type="entry name" value="ZINC_FINGER_C2H2_2"/>
    <property type="match status" value="10"/>
</dbReference>
<feature type="domain" description="C2H2-type" evidence="9">
    <location>
        <begin position="212"/>
        <end position="239"/>
    </location>
</feature>
<evidence type="ECO:0000256" key="5">
    <source>
        <dbReference type="ARBA" id="ARBA00022833"/>
    </source>
</evidence>
<feature type="domain" description="C2H2-type" evidence="9">
    <location>
        <begin position="669"/>
        <end position="698"/>
    </location>
</feature>
<feature type="domain" description="C2H2-type" evidence="9">
    <location>
        <begin position="580"/>
        <end position="602"/>
    </location>
</feature>
<accession>A0ABN8IDS5</accession>
<dbReference type="EMBL" id="OW152832">
    <property type="protein sequence ID" value="CAH2052357.1"/>
    <property type="molecule type" value="Genomic_DNA"/>
</dbReference>
<evidence type="ECO:0000256" key="7">
    <source>
        <dbReference type="ARBA" id="ARBA00023242"/>
    </source>
</evidence>
<evidence type="ECO:0000313" key="11">
    <source>
        <dbReference type="Proteomes" id="UP000837857"/>
    </source>
</evidence>
<dbReference type="Proteomes" id="UP000837857">
    <property type="component" value="Chromosome 20"/>
</dbReference>
<dbReference type="InterPro" id="IPR036236">
    <property type="entry name" value="Znf_C2H2_sf"/>
</dbReference>
<keyword evidence="6" id="KW-0238">DNA-binding</keyword>
<reference evidence="10" key="1">
    <citation type="submission" date="2022-03" db="EMBL/GenBank/DDBJ databases">
        <authorList>
            <person name="Martin H S."/>
        </authorList>
    </citation>
    <scope>NUCLEOTIDE SEQUENCE</scope>
</reference>
<name>A0ABN8IDS5_9NEOP</name>
<comment type="subcellular location">
    <subcellularLocation>
        <location evidence="1">Nucleus</location>
    </subcellularLocation>
</comment>
<evidence type="ECO:0000256" key="8">
    <source>
        <dbReference type="PROSITE-ProRule" id="PRU00042"/>
    </source>
</evidence>
<keyword evidence="11" id="KW-1185">Reference proteome</keyword>
<protein>
    <recommendedName>
        <fullName evidence="9">C2H2-type domain-containing protein</fullName>
    </recommendedName>
</protein>
<dbReference type="Gene3D" id="3.30.160.60">
    <property type="entry name" value="Classic Zinc Finger"/>
    <property type="match status" value="8"/>
</dbReference>
<keyword evidence="4 8" id="KW-0863">Zinc-finger</keyword>
<dbReference type="InterPro" id="IPR013087">
    <property type="entry name" value="Znf_C2H2_type"/>
</dbReference>